<comment type="caution">
    <text evidence="4">The sequence shown here is derived from an EMBL/GenBank/DDBJ whole genome shotgun (WGS) entry which is preliminary data.</text>
</comment>
<dbReference type="PANTHER" id="PTHR36852:SF1">
    <property type="entry name" value="PROTEIN GVPL 2"/>
    <property type="match status" value="1"/>
</dbReference>
<reference evidence="5 6" key="1">
    <citation type="submission" date="2016-10" db="EMBL/GenBank/DDBJ databases">
        <authorList>
            <person name="Varghese N."/>
            <person name="Submissions S."/>
        </authorList>
    </citation>
    <scope>NUCLEOTIDE SEQUENCE [LARGE SCALE GENOMIC DNA]</scope>
    <source>
        <strain evidence="5 6">DSM 2260</strain>
    </source>
</reference>
<reference evidence="4 7" key="2">
    <citation type="submission" date="2019-07" db="EMBL/GenBank/DDBJ databases">
        <title>Whole genome shotgun sequence of Myxococcus virescens NBRC 100334.</title>
        <authorList>
            <person name="Hosoyama A."/>
            <person name="Uohara A."/>
            <person name="Ohji S."/>
            <person name="Ichikawa N."/>
        </authorList>
    </citation>
    <scope>NUCLEOTIDE SEQUENCE [LARGE SCALE GENOMIC DNA]</scope>
    <source>
        <strain evidence="4 7">NBRC 100334</strain>
    </source>
</reference>
<dbReference type="AlphaFoldDB" id="A0A511HC86"/>
<protein>
    <submittedName>
        <fullName evidence="5">Gas vesicle synthesis protein GvpL/GvpF</fullName>
    </submittedName>
</protein>
<dbReference type="GO" id="GO:0031412">
    <property type="term" value="P:gas vesicle organization"/>
    <property type="evidence" value="ECO:0007669"/>
    <property type="project" value="InterPro"/>
</dbReference>
<keyword evidence="6" id="KW-1185">Reference proteome</keyword>
<evidence type="ECO:0000313" key="4">
    <source>
        <dbReference type="EMBL" id="GEL71152.1"/>
    </source>
</evidence>
<keyword evidence="1" id="KW-0304">Gas vesicle</keyword>
<gene>
    <name evidence="4" type="ORF">MVI01_29360</name>
    <name evidence="5" type="ORF">SAMN04488504_10359</name>
</gene>
<proteinExistence type="inferred from homology"/>
<evidence type="ECO:0000313" key="7">
    <source>
        <dbReference type="Proteomes" id="UP000321224"/>
    </source>
</evidence>
<evidence type="ECO:0000256" key="1">
    <source>
        <dbReference type="ARBA" id="ARBA00022987"/>
    </source>
</evidence>
<comment type="similarity">
    <text evidence="3">Belongs to the gas vesicle GvpF/GvpL family.</text>
</comment>
<dbReference type="Proteomes" id="UP000321224">
    <property type="component" value="Unassembled WGS sequence"/>
</dbReference>
<name>A0A511HC86_9BACT</name>
<evidence type="ECO:0000256" key="2">
    <source>
        <dbReference type="ARBA" id="ARBA00035108"/>
    </source>
</evidence>
<dbReference type="Pfam" id="PF06386">
    <property type="entry name" value="GvpL_GvpF"/>
    <property type="match status" value="1"/>
</dbReference>
<dbReference type="GO" id="GO:0031411">
    <property type="term" value="C:gas vesicle"/>
    <property type="evidence" value="ECO:0007669"/>
    <property type="project" value="UniProtKB-SubCell"/>
</dbReference>
<evidence type="ECO:0000313" key="6">
    <source>
        <dbReference type="Proteomes" id="UP000198717"/>
    </source>
</evidence>
<comment type="subcellular location">
    <subcellularLocation>
        <location evidence="2">Gas vesicle</location>
    </subcellularLocation>
</comment>
<dbReference type="Proteomes" id="UP000198717">
    <property type="component" value="Unassembled WGS sequence"/>
</dbReference>
<sequence>MKSIVYGILDSRQAAKEALPPGLNQAPLMAVKHGNLAAAISPVAEELASSAGIEQALEYARVVEQLHRRLAVLPMRYGCFVHHPEQVVEFLHRYERQFSDALAQVEGCDEMGLRILFKESDMTEPPEQTGAPTGADAQTRGRAYLDNRRRFYAEQTRVDRAAQRMAERAQAAFSGLFVRCTWDHAARPDGQLLSMAFLVERPKLAEFRRAFLRFQKDCPGNVMFSGPWPPYGFVADLAKPAVAALAELEHLQEKG</sequence>
<dbReference type="RefSeq" id="WP_090488907.1">
    <property type="nucleotide sequence ID" value="NZ_BJVY01000014.1"/>
</dbReference>
<evidence type="ECO:0000313" key="5">
    <source>
        <dbReference type="EMBL" id="SDD87876.1"/>
    </source>
</evidence>
<dbReference type="PANTHER" id="PTHR36852">
    <property type="entry name" value="PROTEIN GVPL 2"/>
    <property type="match status" value="1"/>
</dbReference>
<dbReference type="EMBL" id="FNAJ01000003">
    <property type="protein sequence ID" value="SDD87876.1"/>
    <property type="molecule type" value="Genomic_DNA"/>
</dbReference>
<dbReference type="EMBL" id="BJVY01000014">
    <property type="protein sequence ID" value="GEL71152.1"/>
    <property type="molecule type" value="Genomic_DNA"/>
</dbReference>
<dbReference type="InterPro" id="IPR009430">
    <property type="entry name" value="GvpL/GvpF"/>
</dbReference>
<evidence type="ECO:0000256" key="3">
    <source>
        <dbReference type="ARBA" id="ARBA00035643"/>
    </source>
</evidence>
<organism evidence="4 7">
    <name type="scientific">Myxococcus virescens</name>
    <dbReference type="NCBI Taxonomy" id="83456"/>
    <lineage>
        <taxon>Bacteria</taxon>
        <taxon>Pseudomonadati</taxon>
        <taxon>Myxococcota</taxon>
        <taxon>Myxococcia</taxon>
        <taxon>Myxococcales</taxon>
        <taxon>Cystobacterineae</taxon>
        <taxon>Myxococcaceae</taxon>
        <taxon>Myxococcus</taxon>
    </lineage>
</organism>
<accession>A0A511HC86</accession>